<evidence type="ECO:0000313" key="2">
    <source>
        <dbReference type="EMBL" id="MCF3940691.1"/>
    </source>
</evidence>
<evidence type="ECO:0000313" key="3">
    <source>
        <dbReference type="Proteomes" id="UP001108089"/>
    </source>
</evidence>
<dbReference type="EMBL" id="JAKGCU010000024">
    <property type="protein sequence ID" value="MCF3940691.1"/>
    <property type="molecule type" value="Genomic_DNA"/>
</dbReference>
<proteinExistence type="predicted"/>
<organism evidence="2 3">
    <name type="scientific">Gordonia tangerina</name>
    <dbReference type="NCBI Taxonomy" id="2911060"/>
    <lineage>
        <taxon>Bacteria</taxon>
        <taxon>Bacillati</taxon>
        <taxon>Actinomycetota</taxon>
        <taxon>Actinomycetes</taxon>
        <taxon>Mycobacteriales</taxon>
        <taxon>Gordoniaceae</taxon>
        <taxon>Gordonia</taxon>
    </lineage>
</organism>
<protein>
    <submittedName>
        <fullName evidence="2">AIPR family protein</fullName>
    </submittedName>
</protein>
<dbReference type="Proteomes" id="UP001108089">
    <property type="component" value="Unassembled WGS sequence"/>
</dbReference>
<evidence type="ECO:0000259" key="1">
    <source>
        <dbReference type="Pfam" id="PF10592"/>
    </source>
</evidence>
<gene>
    <name evidence="2" type="ORF">L1892_20175</name>
</gene>
<accession>A0ABS9DNM4</accession>
<sequence>MADSPDQVIAMGNFAEFKTDNYPKLSDDDAFERFASSLLLRKYGADPADIERGLVSGNNDGGIDGIFLFLNRSESVHSDSLRLSRRKNALSGLQTGVALDVVIVQTKKEKSWDTNVFPKIESTLKAIFDDKQTAADLRAFPLNDDVIERAMTWRKLRAKLTMLVPVVHFHAYYASLAKQANVDSYMTTKANQLGTWLRANLPTGSTTTVAYLGDAELVTRLRDSSDYLAKLVVTKPPVREGKALVGLVSVKDYLSFIRYEKSTTIREEMFAANVRDYAGSNVRVNDAIGRTLANDSESLFWWLNNGITVIADKANNPLELEWVLTNPLIVNGLQTSHVIHEQAIAEAITKKRLRQSILVRVITESDPEVREAIIGGTNNQTAIASLQLHANEEKQLRIEEFLRPHGWYYERRRYQYRGVKVPASRIRNMTELGQAVMAIRLLQPDTARARPATLLGTDTGWKRVFDPAESEELYLKALVVLDAVDDYLRSAAAKAIADDSTNARFYLASGYVLEASGVKKLDDFVKTPSVMLKDKPTPSLLAGLHKLLNEEVQKLDDGKTALDRIFKGKDLKDAYFDRIVGGA</sequence>
<dbReference type="Pfam" id="PF10592">
    <property type="entry name" value="AIPR"/>
    <property type="match status" value="1"/>
</dbReference>
<reference evidence="2" key="1">
    <citation type="submission" date="2022-01" db="EMBL/GenBank/DDBJ databases">
        <title>Gordonia xiamenensis sp. nov., isolated from surface seawater in Xiamen.</title>
        <authorList>
            <person name="He Y.F."/>
        </authorList>
    </citation>
    <scope>NUCLEOTIDE SEQUENCE</scope>
    <source>
        <strain evidence="2">GW1C4-4</strain>
    </source>
</reference>
<dbReference type="InterPro" id="IPR018891">
    <property type="entry name" value="AIPR_C"/>
</dbReference>
<comment type="caution">
    <text evidence="2">The sequence shown here is derived from an EMBL/GenBank/DDBJ whole genome shotgun (WGS) entry which is preliminary data.</text>
</comment>
<feature type="domain" description="Abortive phage infection protein C-terminal" evidence="1">
    <location>
        <begin position="270"/>
        <end position="463"/>
    </location>
</feature>
<keyword evidence="3" id="KW-1185">Reference proteome</keyword>
<dbReference type="RefSeq" id="WP_235725435.1">
    <property type="nucleotide sequence ID" value="NZ_JAKGCU010000024.1"/>
</dbReference>
<name>A0ABS9DNM4_9ACTN</name>